<reference evidence="10" key="1">
    <citation type="submission" date="2023-07" db="EMBL/GenBank/DDBJ databases">
        <title>30 novel species of actinomycetes from the DSMZ collection.</title>
        <authorList>
            <person name="Nouioui I."/>
        </authorList>
    </citation>
    <scope>NUCLEOTIDE SEQUENCE [LARGE SCALE GENOMIC DNA]</scope>
    <source>
        <strain evidence="10">DSM 44918</strain>
    </source>
</reference>
<keyword evidence="3 7" id="KW-1003">Cell membrane</keyword>
<evidence type="ECO:0000259" key="8">
    <source>
        <dbReference type="Pfam" id="PF09335"/>
    </source>
</evidence>
<feature type="transmembrane region" description="Helical" evidence="7">
    <location>
        <begin position="151"/>
        <end position="173"/>
    </location>
</feature>
<feature type="transmembrane region" description="Helical" evidence="7">
    <location>
        <begin position="179"/>
        <end position="199"/>
    </location>
</feature>
<evidence type="ECO:0000256" key="7">
    <source>
        <dbReference type="RuleBase" id="RU367016"/>
    </source>
</evidence>
<name>A0ABU2LYT5_9ACTN</name>
<evidence type="ECO:0000313" key="9">
    <source>
        <dbReference type="EMBL" id="MDT0322757.1"/>
    </source>
</evidence>
<sequence length="222" mass="22624">MQETLGVLLYAPWIYVVVAASILLDVFVPVLPSGALVVTAATVAAGTAVDVAGLPSPTANPHLPQIFLLGACAITASFVGDLLAYALALRGGRRFGGAIARSRRLTAAQERLDSALRRGGGPLVVLARFAPAGRAVVSLGAGVSRRRKREFLPWSALAAVVWTGYSVGIGYLGGQLLGASWFSTGLSVVALLAAGLVAARLLRPAPVAEPVAVPAPVEPGVS</sequence>
<dbReference type="RefSeq" id="WP_311603555.1">
    <property type="nucleotide sequence ID" value="NZ_JAVREM010000072.1"/>
</dbReference>
<feature type="domain" description="VTT" evidence="8">
    <location>
        <begin position="68"/>
        <end position="171"/>
    </location>
</feature>
<dbReference type="InterPro" id="IPR032818">
    <property type="entry name" value="DedA-like"/>
</dbReference>
<evidence type="ECO:0000313" key="10">
    <source>
        <dbReference type="Proteomes" id="UP001183420"/>
    </source>
</evidence>
<comment type="caution">
    <text evidence="9">The sequence shown here is derived from an EMBL/GenBank/DDBJ whole genome shotgun (WGS) entry which is preliminary data.</text>
</comment>
<dbReference type="PANTHER" id="PTHR30353">
    <property type="entry name" value="INNER MEMBRANE PROTEIN DEDA-RELATED"/>
    <property type="match status" value="1"/>
</dbReference>
<gene>
    <name evidence="9" type="ORF">RNC47_31040</name>
</gene>
<comment type="similarity">
    <text evidence="2 7">Belongs to the DedA family.</text>
</comment>
<proteinExistence type="inferred from homology"/>
<evidence type="ECO:0000256" key="4">
    <source>
        <dbReference type="ARBA" id="ARBA00022692"/>
    </source>
</evidence>
<evidence type="ECO:0000256" key="1">
    <source>
        <dbReference type="ARBA" id="ARBA00004651"/>
    </source>
</evidence>
<dbReference type="PANTHER" id="PTHR30353:SF0">
    <property type="entry name" value="TRANSMEMBRANE PROTEIN"/>
    <property type="match status" value="1"/>
</dbReference>
<evidence type="ECO:0000256" key="3">
    <source>
        <dbReference type="ARBA" id="ARBA00022475"/>
    </source>
</evidence>
<keyword evidence="5 7" id="KW-1133">Transmembrane helix</keyword>
<organism evidence="9 10">
    <name type="scientific">Streptomyces millisiae</name>
    <dbReference type="NCBI Taxonomy" id="3075542"/>
    <lineage>
        <taxon>Bacteria</taxon>
        <taxon>Bacillati</taxon>
        <taxon>Actinomycetota</taxon>
        <taxon>Actinomycetes</taxon>
        <taxon>Kitasatosporales</taxon>
        <taxon>Streptomycetaceae</taxon>
        <taxon>Streptomyces</taxon>
    </lineage>
</organism>
<feature type="transmembrane region" description="Helical" evidence="7">
    <location>
        <begin position="6"/>
        <end position="28"/>
    </location>
</feature>
<evidence type="ECO:0000256" key="2">
    <source>
        <dbReference type="ARBA" id="ARBA00010792"/>
    </source>
</evidence>
<evidence type="ECO:0000256" key="6">
    <source>
        <dbReference type="ARBA" id="ARBA00023136"/>
    </source>
</evidence>
<feature type="transmembrane region" description="Helical" evidence="7">
    <location>
        <begin position="66"/>
        <end position="88"/>
    </location>
</feature>
<keyword evidence="4 7" id="KW-0812">Transmembrane</keyword>
<keyword evidence="10" id="KW-1185">Reference proteome</keyword>
<comment type="subcellular location">
    <subcellularLocation>
        <location evidence="1 7">Cell membrane</location>
        <topology evidence="1 7">Multi-pass membrane protein</topology>
    </subcellularLocation>
</comment>
<evidence type="ECO:0000256" key="5">
    <source>
        <dbReference type="ARBA" id="ARBA00022989"/>
    </source>
</evidence>
<protein>
    <submittedName>
        <fullName evidence="9">VTT domain-containing protein</fullName>
    </submittedName>
</protein>
<accession>A0ABU2LYT5</accession>
<dbReference type="InterPro" id="IPR032816">
    <property type="entry name" value="VTT_dom"/>
</dbReference>
<dbReference type="EMBL" id="JAVREM010000072">
    <property type="protein sequence ID" value="MDT0322757.1"/>
    <property type="molecule type" value="Genomic_DNA"/>
</dbReference>
<dbReference type="Pfam" id="PF09335">
    <property type="entry name" value="VTT_dom"/>
    <property type="match status" value="1"/>
</dbReference>
<keyword evidence="6 7" id="KW-0472">Membrane</keyword>
<dbReference type="Proteomes" id="UP001183420">
    <property type="component" value="Unassembled WGS sequence"/>
</dbReference>